<proteinExistence type="predicted"/>
<evidence type="ECO:0000313" key="2">
    <source>
        <dbReference type="Proteomes" id="UP000427906"/>
    </source>
</evidence>
<dbReference type="Proteomes" id="UP000427906">
    <property type="component" value="Chromosome"/>
</dbReference>
<dbReference type="KEGG" id="dalk:DSCA_56440"/>
<accession>A0A5K7YZN4</accession>
<organism evidence="1 2">
    <name type="scientific">Desulfosarcina alkanivorans</name>
    <dbReference type="NCBI Taxonomy" id="571177"/>
    <lineage>
        <taxon>Bacteria</taxon>
        <taxon>Pseudomonadati</taxon>
        <taxon>Thermodesulfobacteriota</taxon>
        <taxon>Desulfobacteria</taxon>
        <taxon>Desulfobacterales</taxon>
        <taxon>Desulfosarcinaceae</taxon>
        <taxon>Desulfosarcina</taxon>
    </lineage>
</organism>
<name>A0A5K7YZN4_9BACT</name>
<sequence length="129" mass="14494">MLVFDGNYMLERKGDPGANPAHACAWRLKIIDFSSGGARHAYIRPYAVLAFRKEGGIFKSSCAESLGNRICKDFGLNVDDILWVEAFPDLPGALYVAVFTPRYQEMMIDYTVSWRPILENEQAAVAPWC</sequence>
<protein>
    <submittedName>
        <fullName evidence="1">Uncharacterized protein</fullName>
    </submittedName>
</protein>
<reference evidence="1 2" key="1">
    <citation type="submission" date="2019-11" db="EMBL/GenBank/DDBJ databases">
        <title>Comparative genomics of hydrocarbon-degrading Desulfosarcina strains.</title>
        <authorList>
            <person name="Watanabe M."/>
            <person name="Kojima H."/>
            <person name="Fukui M."/>
        </authorList>
    </citation>
    <scope>NUCLEOTIDE SEQUENCE [LARGE SCALE GENOMIC DNA]</scope>
    <source>
        <strain evidence="1 2">PL12</strain>
    </source>
</reference>
<gene>
    <name evidence="1" type="ORF">DSCA_56440</name>
</gene>
<dbReference type="EMBL" id="AP021874">
    <property type="protein sequence ID" value="BBO71714.1"/>
    <property type="molecule type" value="Genomic_DNA"/>
</dbReference>
<keyword evidence="2" id="KW-1185">Reference proteome</keyword>
<evidence type="ECO:0000313" key="1">
    <source>
        <dbReference type="EMBL" id="BBO71714.1"/>
    </source>
</evidence>
<dbReference type="AlphaFoldDB" id="A0A5K7YZN4"/>